<dbReference type="EMBL" id="BMJC01000004">
    <property type="protein sequence ID" value="GGB08477.1"/>
    <property type="molecule type" value="Genomic_DNA"/>
</dbReference>
<name>A0A8J2UEZ8_9BACT</name>
<evidence type="ECO:0000313" key="2">
    <source>
        <dbReference type="EMBL" id="GGB08477.1"/>
    </source>
</evidence>
<dbReference type="Proteomes" id="UP000607559">
    <property type="component" value="Unassembled WGS sequence"/>
</dbReference>
<evidence type="ECO:0000313" key="3">
    <source>
        <dbReference type="Proteomes" id="UP000607559"/>
    </source>
</evidence>
<reference evidence="2" key="1">
    <citation type="journal article" date="2014" name="Int. J. Syst. Evol. Microbiol.">
        <title>Complete genome sequence of Corynebacterium casei LMG S-19264T (=DSM 44701T), isolated from a smear-ripened cheese.</title>
        <authorList>
            <consortium name="US DOE Joint Genome Institute (JGI-PGF)"/>
            <person name="Walter F."/>
            <person name="Albersmeier A."/>
            <person name="Kalinowski J."/>
            <person name="Ruckert C."/>
        </authorList>
    </citation>
    <scope>NUCLEOTIDE SEQUENCE</scope>
    <source>
        <strain evidence="2">CGMCC 1.15448</strain>
    </source>
</reference>
<evidence type="ECO:0000259" key="1">
    <source>
        <dbReference type="Pfam" id="PF13579"/>
    </source>
</evidence>
<organism evidence="2 3">
    <name type="scientific">Puia dinghuensis</name>
    <dbReference type="NCBI Taxonomy" id="1792502"/>
    <lineage>
        <taxon>Bacteria</taxon>
        <taxon>Pseudomonadati</taxon>
        <taxon>Bacteroidota</taxon>
        <taxon>Chitinophagia</taxon>
        <taxon>Chitinophagales</taxon>
        <taxon>Chitinophagaceae</taxon>
        <taxon>Puia</taxon>
    </lineage>
</organism>
<dbReference type="GO" id="GO:0016757">
    <property type="term" value="F:glycosyltransferase activity"/>
    <property type="evidence" value="ECO:0007669"/>
    <property type="project" value="UniProtKB-ARBA"/>
</dbReference>
<keyword evidence="3" id="KW-1185">Reference proteome</keyword>
<protein>
    <recommendedName>
        <fullName evidence="1">Glycosyltransferase subfamily 4-like N-terminal domain-containing protein</fullName>
    </recommendedName>
</protein>
<gene>
    <name evidence="2" type="ORF">GCM10011511_34940</name>
</gene>
<dbReference type="InterPro" id="IPR028098">
    <property type="entry name" value="Glyco_trans_4-like_N"/>
</dbReference>
<dbReference type="Gene3D" id="3.40.50.2000">
    <property type="entry name" value="Glycogen Phosphorylase B"/>
    <property type="match status" value="2"/>
</dbReference>
<accession>A0A8J2UEZ8</accession>
<comment type="caution">
    <text evidence="2">The sequence shown here is derived from an EMBL/GenBank/DDBJ whole genome shotgun (WGS) entry which is preliminary data.</text>
</comment>
<dbReference type="AlphaFoldDB" id="A0A8J2UEZ8"/>
<proteinExistence type="predicted"/>
<sequence>MVRHLEDHDWHPVIFTVDPARMDGITDPWMLEIAGDRYEQIQTGCLDGRKTRKFGIGDLGLRMFVFLFFSLLKQARRRKPALILYPVPPWYIMVMAPFVKWLTGVPYAIDLIDPWIYKVDPRNRKARLSQWIARRLEGFVVKRSSAIFAVSQGILDDLAIRHPAIKKRQLVAVPYGVEASDFGSITIKKAIGAPVNIRYTGAISEAMLPVTDTLLQALKLVHQRHPLSVLFTGTSYAPKELARPVLQEQIGKHGLSPIVTENPLRVGYREALELSLGADIQLLFGDTTPYYAASKLMGLAASGQPFFAFVHRESFPFSFLEELNYPYRLGFLPQELGTPEKIEELATAILRAIDGKDKFQPIDTAHPVLAQYTADAMTKTFANTFKTITHD</sequence>
<feature type="domain" description="Glycosyltransferase subfamily 4-like N-terminal" evidence="1">
    <location>
        <begin position="1"/>
        <end position="176"/>
    </location>
</feature>
<reference evidence="2" key="2">
    <citation type="submission" date="2020-09" db="EMBL/GenBank/DDBJ databases">
        <authorList>
            <person name="Sun Q."/>
            <person name="Zhou Y."/>
        </authorList>
    </citation>
    <scope>NUCLEOTIDE SEQUENCE</scope>
    <source>
        <strain evidence="2">CGMCC 1.15448</strain>
    </source>
</reference>
<dbReference type="Pfam" id="PF13579">
    <property type="entry name" value="Glyco_trans_4_4"/>
    <property type="match status" value="1"/>
</dbReference>
<dbReference type="SUPFAM" id="SSF53756">
    <property type="entry name" value="UDP-Glycosyltransferase/glycogen phosphorylase"/>
    <property type="match status" value="1"/>
</dbReference>